<feature type="region of interest" description="Disordered" evidence="1">
    <location>
        <begin position="167"/>
        <end position="189"/>
    </location>
</feature>
<evidence type="ECO:0000256" key="1">
    <source>
        <dbReference type="SAM" id="MobiDB-lite"/>
    </source>
</evidence>
<evidence type="ECO:0000313" key="3">
    <source>
        <dbReference type="Proteomes" id="UP001221142"/>
    </source>
</evidence>
<keyword evidence="3" id="KW-1185">Reference proteome</keyword>
<accession>A0AAD7BB98</accession>
<comment type="caution">
    <text evidence="2">The sequence shown here is derived from an EMBL/GenBank/DDBJ whole genome shotgun (WGS) entry which is preliminary data.</text>
</comment>
<proteinExistence type="predicted"/>
<sequence>MEQFREKADDVKSSRWGALVTEWLTLETATGLMEKGPALPVKACRPAEVYWWSHRGRRTPHRHPTILKTEDDFDLFYLKTVKWWLAVNPDWRKVGVETQTEFLQQGLAQNVDGDLDELHSGLNGLTSIVACLLWWYRVEKIPEGGEMWHKLVDDVSWVLTEKLRALRSKRGASEPDESPSTKRARVSPS</sequence>
<name>A0AAD7BB98_9AGAR</name>
<reference evidence="2" key="1">
    <citation type="submission" date="2023-03" db="EMBL/GenBank/DDBJ databases">
        <title>Massive genome expansion in bonnet fungi (Mycena s.s.) driven by repeated elements and novel gene families across ecological guilds.</title>
        <authorList>
            <consortium name="Lawrence Berkeley National Laboratory"/>
            <person name="Harder C.B."/>
            <person name="Miyauchi S."/>
            <person name="Viragh M."/>
            <person name="Kuo A."/>
            <person name="Thoen E."/>
            <person name="Andreopoulos B."/>
            <person name="Lu D."/>
            <person name="Skrede I."/>
            <person name="Drula E."/>
            <person name="Henrissat B."/>
            <person name="Morin E."/>
            <person name="Kohler A."/>
            <person name="Barry K."/>
            <person name="LaButti K."/>
            <person name="Morin E."/>
            <person name="Salamov A."/>
            <person name="Lipzen A."/>
            <person name="Mereny Z."/>
            <person name="Hegedus B."/>
            <person name="Baldrian P."/>
            <person name="Stursova M."/>
            <person name="Weitz H."/>
            <person name="Taylor A."/>
            <person name="Grigoriev I.V."/>
            <person name="Nagy L.G."/>
            <person name="Martin F."/>
            <person name="Kauserud H."/>
        </authorList>
    </citation>
    <scope>NUCLEOTIDE SEQUENCE</scope>
    <source>
        <strain evidence="2">9284</strain>
    </source>
</reference>
<gene>
    <name evidence="2" type="ORF">FB45DRAFT_758020</name>
</gene>
<evidence type="ECO:0000313" key="2">
    <source>
        <dbReference type="EMBL" id="KAJ7615466.1"/>
    </source>
</evidence>
<dbReference type="EMBL" id="JARKIF010000024">
    <property type="protein sequence ID" value="KAJ7615466.1"/>
    <property type="molecule type" value="Genomic_DNA"/>
</dbReference>
<dbReference type="AlphaFoldDB" id="A0AAD7BB98"/>
<protein>
    <submittedName>
        <fullName evidence="2">Uncharacterized protein</fullName>
    </submittedName>
</protein>
<dbReference type="Proteomes" id="UP001221142">
    <property type="component" value="Unassembled WGS sequence"/>
</dbReference>
<organism evidence="2 3">
    <name type="scientific">Roridomyces roridus</name>
    <dbReference type="NCBI Taxonomy" id="1738132"/>
    <lineage>
        <taxon>Eukaryota</taxon>
        <taxon>Fungi</taxon>
        <taxon>Dikarya</taxon>
        <taxon>Basidiomycota</taxon>
        <taxon>Agaricomycotina</taxon>
        <taxon>Agaricomycetes</taxon>
        <taxon>Agaricomycetidae</taxon>
        <taxon>Agaricales</taxon>
        <taxon>Marasmiineae</taxon>
        <taxon>Mycenaceae</taxon>
        <taxon>Roridomyces</taxon>
    </lineage>
</organism>